<comment type="caution">
    <text evidence="2">The sequence shown here is derived from an EMBL/GenBank/DDBJ whole genome shotgun (WGS) entry which is preliminary data.</text>
</comment>
<reference evidence="2 3" key="1">
    <citation type="submission" date="2024-09" db="EMBL/GenBank/DDBJ databases">
        <title>Itraconazole resistance in Madurella fahalii resulting from another homologue of gene encoding cytochrome P450 14-alpha sterol demethylase (CYP51).</title>
        <authorList>
            <person name="Yoshioka I."/>
            <person name="Fahal A.H."/>
            <person name="Kaneko S."/>
            <person name="Yaguchi T."/>
        </authorList>
    </citation>
    <scope>NUCLEOTIDE SEQUENCE [LARGE SCALE GENOMIC DNA]</scope>
    <source>
        <strain evidence="2 3">IFM 68171</strain>
    </source>
</reference>
<dbReference type="GeneID" id="98172714"/>
<feature type="transmembrane region" description="Helical" evidence="1">
    <location>
        <begin position="324"/>
        <end position="347"/>
    </location>
</feature>
<keyword evidence="3" id="KW-1185">Reference proteome</keyword>
<organism evidence="2 3">
    <name type="scientific">Madurella fahalii</name>
    <dbReference type="NCBI Taxonomy" id="1157608"/>
    <lineage>
        <taxon>Eukaryota</taxon>
        <taxon>Fungi</taxon>
        <taxon>Dikarya</taxon>
        <taxon>Ascomycota</taxon>
        <taxon>Pezizomycotina</taxon>
        <taxon>Sordariomycetes</taxon>
        <taxon>Sordariomycetidae</taxon>
        <taxon>Sordariales</taxon>
        <taxon>Sordariales incertae sedis</taxon>
        <taxon>Madurella</taxon>
    </lineage>
</organism>
<dbReference type="EMBL" id="BAAFSV010000001">
    <property type="protein sequence ID" value="GAB1311759.1"/>
    <property type="molecule type" value="Genomic_DNA"/>
</dbReference>
<sequence>MNFTILVPEGTQNHGNPNLLCPPTQWHDFIIFFFSNYFAHAATVVPVPGQSLRSSIVYIFLALALPGSAVMRAFTAIVQRAVTARDPLTCAARAGALCMVVTKKEPPGCLSKIQPERGVIEFDKSPLRSEILPSDEDHNISTSNNIRDDELRIPATSDPNGQQAVDFHARDEESGLALNSGDDAIKLPKEVEYREATLASNYNLLKLCISLVQATWATITIYRARGDQISHYGYAAFGLTVAPYAFMSIMNSFANMLTPEYPSMFVIRTPTMNKAEEHNCAFFKEAINVKPVRSPPPKTFLGRLGRDLDRLLLDSHDNSTLGSLWILAISLLLSLIPLAVVGVLSRFQKGNSTQIERGFTMAWLIVGVVYGLGIALGESQVMLWVFGKHRRGNRARFLGPFFILLTLGVPAIGGMVMVGIMMENFGTCTLVV</sequence>
<name>A0ABQ0G254_9PEZI</name>
<proteinExistence type="predicted"/>
<feature type="transmembrane region" description="Helical" evidence="1">
    <location>
        <begin position="56"/>
        <end position="78"/>
    </location>
</feature>
<dbReference type="Proteomes" id="UP001628179">
    <property type="component" value="Unassembled WGS sequence"/>
</dbReference>
<accession>A0ABQ0G254</accession>
<keyword evidence="1" id="KW-1133">Transmembrane helix</keyword>
<keyword evidence="1" id="KW-0812">Transmembrane</keyword>
<protein>
    <submittedName>
        <fullName evidence="2">Uncharacterized protein</fullName>
    </submittedName>
</protein>
<gene>
    <name evidence="2" type="ORF">MFIFM68171_01969</name>
</gene>
<feature type="transmembrane region" description="Helical" evidence="1">
    <location>
        <begin position="359"/>
        <end position="377"/>
    </location>
</feature>
<dbReference type="RefSeq" id="XP_070913492.1">
    <property type="nucleotide sequence ID" value="XM_071057391.1"/>
</dbReference>
<feature type="transmembrane region" description="Helical" evidence="1">
    <location>
        <begin position="232"/>
        <end position="254"/>
    </location>
</feature>
<evidence type="ECO:0000313" key="2">
    <source>
        <dbReference type="EMBL" id="GAB1311759.1"/>
    </source>
</evidence>
<feature type="transmembrane region" description="Helical" evidence="1">
    <location>
        <begin position="397"/>
        <end position="420"/>
    </location>
</feature>
<evidence type="ECO:0000313" key="3">
    <source>
        <dbReference type="Proteomes" id="UP001628179"/>
    </source>
</evidence>
<keyword evidence="1" id="KW-0472">Membrane</keyword>
<evidence type="ECO:0000256" key="1">
    <source>
        <dbReference type="SAM" id="Phobius"/>
    </source>
</evidence>